<sequence>MSKIAERVLTGVAALLICWWLSLVIGNDPMASQPWISGAMSGVTLAAGWLHKRNKRLDGESPEWPESPPQPSGQEAYVMAQAVESHGDPLGRWWRR</sequence>
<comment type="caution">
    <text evidence="1">The sequence shown here is derived from an EMBL/GenBank/DDBJ whole genome shotgun (WGS) entry which is preliminary data.</text>
</comment>
<evidence type="ECO:0000313" key="2">
    <source>
        <dbReference type="Proteomes" id="UP000636579"/>
    </source>
</evidence>
<dbReference type="EMBL" id="JADBEE010000001">
    <property type="protein sequence ID" value="MBE1514082.1"/>
    <property type="molecule type" value="Genomic_DNA"/>
</dbReference>
<dbReference type="RefSeq" id="WP_192590880.1">
    <property type="nucleotide sequence ID" value="NZ_JADBEE010000001.1"/>
</dbReference>
<proteinExistence type="predicted"/>
<dbReference type="Proteomes" id="UP000636579">
    <property type="component" value="Unassembled WGS sequence"/>
</dbReference>
<reference evidence="1 2" key="1">
    <citation type="submission" date="2020-10" db="EMBL/GenBank/DDBJ databases">
        <title>Sequencing the genomes of 1000 actinobacteria strains.</title>
        <authorList>
            <person name="Klenk H.-P."/>
        </authorList>
    </citation>
    <scope>NUCLEOTIDE SEQUENCE [LARGE SCALE GENOMIC DNA]</scope>
    <source>
        <strain evidence="1 2">DSM 15474</strain>
    </source>
</reference>
<gene>
    <name evidence="1" type="ORF">H4W26_000837</name>
</gene>
<keyword evidence="2" id="KW-1185">Reference proteome</keyword>
<protein>
    <recommendedName>
        <fullName evidence="3">DUF2530 domain-containing protein</fullName>
    </recommendedName>
</protein>
<evidence type="ECO:0008006" key="3">
    <source>
        <dbReference type="Google" id="ProtNLM"/>
    </source>
</evidence>
<organism evidence="1 2">
    <name type="scientific">Nesterenkonia halotolerans</name>
    <dbReference type="NCBI Taxonomy" id="225325"/>
    <lineage>
        <taxon>Bacteria</taxon>
        <taxon>Bacillati</taxon>
        <taxon>Actinomycetota</taxon>
        <taxon>Actinomycetes</taxon>
        <taxon>Micrococcales</taxon>
        <taxon>Micrococcaceae</taxon>
        <taxon>Nesterenkonia</taxon>
    </lineage>
</organism>
<name>A0ABR9J506_9MICC</name>
<evidence type="ECO:0000313" key="1">
    <source>
        <dbReference type="EMBL" id="MBE1514082.1"/>
    </source>
</evidence>
<accession>A0ABR9J506</accession>